<evidence type="ECO:0000256" key="1">
    <source>
        <dbReference type="SAM" id="MobiDB-lite"/>
    </source>
</evidence>
<comment type="caution">
    <text evidence="2">The sequence shown here is derived from an EMBL/GenBank/DDBJ whole genome shotgun (WGS) entry which is preliminary data.</text>
</comment>
<evidence type="ECO:0000313" key="3">
    <source>
        <dbReference type="Proteomes" id="UP000230084"/>
    </source>
</evidence>
<feature type="region of interest" description="Disordered" evidence="1">
    <location>
        <begin position="548"/>
        <end position="568"/>
    </location>
</feature>
<dbReference type="AlphaFoldDB" id="A0A2H0RM63"/>
<dbReference type="InterPro" id="IPR036457">
    <property type="entry name" value="PPM-type-like_dom_sf"/>
</dbReference>
<dbReference type="Proteomes" id="UP000230084">
    <property type="component" value="Unassembled WGS sequence"/>
</dbReference>
<dbReference type="SUPFAM" id="SSF81606">
    <property type="entry name" value="PP2C-like"/>
    <property type="match status" value="1"/>
</dbReference>
<gene>
    <name evidence="2" type="ORF">COV06_02810</name>
</gene>
<reference evidence="2 3" key="1">
    <citation type="submission" date="2017-09" db="EMBL/GenBank/DDBJ databases">
        <title>Depth-based differentiation of microbial function through sediment-hosted aquifers and enrichment of novel symbionts in the deep terrestrial subsurface.</title>
        <authorList>
            <person name="Probst A.J."/>
            <person name="Ladd B."/>
            <person name="Jarett J.K."/>
            <person name="Geller-Mcgrath D.E."/>
            <person name="Sieber C.M."/>
            <person name="Emerson J.B."/>
            <person name="Anantharaman K."/>
            <person name="Thomas B.C."/>
            <person name="Malmstrom R."/>
            <person name="Stieglmeier M."/>
            <person name="Klingl A."/>
            <person name="Woyke T."/>
            <person name="Ryan C.M."/>
            <person name="Banfield J.F."/>
        </authorList>
    </citation>
    <scope>NUCLEOTIDE SEQUENCE [LARGE SCALE GENOMIC DNA]</scope>
    <source>
        <strain evidence="2">CG10_big_fil_rev_8_21_14_0_10_50_16</strain>
    </source>
</reference>
<evidence type="ECO:0000313" key="2">
    <source>
        <dbReference type="EMBL" id="PIR47588.1"/>
    </source>
</evidence>
<organism evidence="2 3">
    <name type="scientific">Candidatus Uhrbacteria bacterium CG10_big_fil_rev_8_21_14_0_10_50_16</name>
    <dbReference type="NCBI Taxonomy" id="1975039"/>
    <lineage>
        <taxon>Bacteria</taxon>
        <taxon>Candidatus Uhriibacteriota</taxon>
    </lineage>
</organism>
<dbReference type="EMBL" id="PCYM01000005">
    <property type="protein sequence ID" value="PIR47588.1"/>
    <property type="molecule type" value="Genomic_DNA"/>
</dbReference>
<feature type="compositionally biased region" description="Polar residues" evidence="1">
    <location>
        <begin position="1013"/>
        <end position="1028"/>
    </location>
</feature>
<feature type="compositionally biased region" description="Acidic residues" evidence="1">
    <location>
        <begin position="552"/>
        <end position="561"/>
    </location>
</feature>
<feature type="region of interest" description="Disordered" evidence="1">
    <location>
        <begin position="1"/>
        <end position="34"/>
    </location>
</feature>
<protein>
    <recommendedName>
        <fullName evidence="4">PPM-type phosphatase domain-containing protein</fullName>
    </recommendedName>
</protein>
<name>A0A2H0RM63_9BACT</name>
<feature type="region of interest" description="Disordered" evidence="1">
    <location>
        <begin position="1009"/>
        <end position="1030"/>
    </location>
</feature>
<proteinExistence type="predicted"/>
<accession>A0A2H0RM63</accession>
<dbReference type="Gene3D" id="3.60.40.10">
    <property type="entry name" value="PPM-type phosphatase domain"/>
    <property type="match status" value="1"/>
</dbReference>
<evidence type="ECO:0008006" key="4">
    <source>
        <dbReference type="Google" id="ProtNLM"/>
    </source>
</evidence>
<sequence>MAKRTKMTRADKEALGAEPGDPSVDVLSDEKKKEQLERAQDQRLHTLLHAVRLHKRLGTLLEKIPVNKRSPGQVAHDVNAQLRELVPLFETSGIVTASMSQQDIDALRLSLLVIPEGKSSVDIVREGHQKLEKALNAIRSAAKIAPEDRDIVSANHLENKVGLLRRTRGIERGIGRLQTEWRARGPKAPKNAAEAAAVLKPFIESSAEVLTIASQGDPKEVKVFVDQLLAELQKVSSLREAYVLTREKLQGVHDLVLENLSGDHVREQQLLQGVLDEEEQWHQRAQHPGKEAKVAWDAAYKQAREEARAAIDAHKSAPTTAEDTVDVDAAVATETVDGDSAIVEDVPVMEEIPEEVKVETRPSADLAEKTRRLKEWDTLTRQFASAQMFLLNPEFATDADISQADRARTVNDIVRRALITSEHTGVSTADLDMLRGLLVKDTDVNGKTWQKQLHTIEKALQQLRGRSLNQLKVTVEEEQRTQEALDVARVSAPVEEVVEEPAALDAIEPVTEQTFAQYWEELQEEDSSYANALGMDGALNLWEETAGAVDAESTEEPLDSDPLEHAENTSDVLPWSDEDVTEEVDQIGAKQLENIWEGREVFGPVERPVSGPIRSEPKEEEVNMEDTLDVPPVEETLYIGSPDDAPEVLSENVVQAFESLFKKRYGESAPDGVVVTRGERRGQMVVSGARLDYISNEKLSYKSDEDRVVISKDGCSFMVIDAMGGMGNGDIVADVLAAHVAAGEDEDLYQSIVAAQRELLNMQRDYKIDARSGACFASGELTLQGDDVVLETMHMGDVRLVVRGADGTVRFVSRDFSHVQDLVDNGIIEADRALYHPDRNKVTSAVSADCVPKKDGLIYDRETKRIIAAVQDLVDRGLKPETATALLEKAWEEMQKGLHMTDAIGRATIVLQEGDEVFALTDGYTDNFTTEELLDLLDTHDGDLQILDILTTARVEAYEKGNVGSSVYRQVHPTFEDGYKTLPKDDDRGLMRLKVRNLSDLKGYLKQMKRKTGTPQPNGSPSDPNPQTELPVLYTGERDEETEILPPTSIHDRERDRFTDVIDVEEEDGLEKGREMRQLPPPPPDVFDLHEAARGGRDAERMVALDAARRAAMEEEEEEEEAGEGLAAAAVLAAAAAARARAGDGGGGAGSPPGLGRRALDAFSGSWGSLLADTALINWGGGLLKWGTNLPGRAMDVGDEILDRIQDFFHGLSFSWLPFSSKKTFKDRGKLAMTAKEKDDFDASKKKAA</sequence>